<dbReference type="PANTHER" id="PTHR23130">
    <property type="entry name" value="CYTOCHROME B561 AND DOMON DOMAIN-CONTAINING PROTEIN"/>
    <property type="match status" value="1"/>
</dbReference>
<keyword evidence="5 12" id="KW-0732">Signal</keyword>
<evidence type="ECO:0000256" key="10">
    <source>
        <dbReference type="PIRSR" id="PIRSR037471-1"/>
    </source>
</evidence>
<keyword evidence="4 10" id="KW-0479">Metal-binding</keyword>
<keyword evidence="6" id="KW-0249">Electron transport</keyword>
<dbReference type="InterPro" id="IPR006593">
    <property type="entry name" value="Cyt_b561/ferric_Rdtase_TM"/>
</dbReference>
<dbReference type="PROSITE" id="PS50939">
    <property type="entry name" value="CYTOCHROME_B561"/>
    <property type="match status" value="1"/>
</dbReference>
<evidence type="ECO:0000256" key="6">
    <source>
        <dbReference type="ARBA" id="ARBA00022982"/>
    </source>
</evidence>
<dbReference type="Pfam" id="PF03188">
    <property type="entry name" value="Cytochrom_B561"/>
    <property type="match status" value="1"/>
</dbReference>
<protein>
    <recommendedName>
        <fullName evidence="13">Cytochrome b561 domain-containing protein</fullName>
    </recommendedName>
</protein>
<evidence type="ECO:0000259" key="13">
    <source>
        <dbReference type="PROSITE" id="PS50939"/>
    </source>
</evidence>
<dbReference type="eggNOG" id="KOG4293">
    <property type="taxonomic scope" value="Eukaryota"/>
</dbReference>
<dbReference type="EnsemblPlants" id="OB09G21900.1">
    <property type="protein sequence ID" value="OB09G21900.1"/>
    <property type="gene ID" value="OB09G21900"/>
</dbReference>
<evidence type="ECO:0000256" key="9">
    <source>
        <dbReference type="ARBA" id="ARBA00053871"/>
    </source>
</evidence>
<name>J3MYW1_ORYBR</name>
<evidence type="ECO:0000256" key="7">
    <source>
        <dbReference type="ARBA" id="ARBA00022989"/>
    </source>
</evidence>
<dbReference type="PANTHER" id="PTHR23130:SF206">
    <property type="entry name" value="CYTOCHROME B561 AND DOMON DOMAIN-CONTAINING PROTEIN"/>
    <property type="match status" value="1"/>
</dbReference>
<evidence type="ECO:0000256" key="8">
    <source>
        <dbReference type="ARBA" id="ARBA00023136"/>
    </source>
</evidence>
<reference evidence="14" key="1">
    <citation type="journal article" date="2013" name="Nat. Commun.">
        <title>Whole-genome sequencing of Oryza brachyantha reveals mechanisms underlying Oryza genome evolution.</title>
        <authorList>
            <person name="Chen J."/>
            <person name="Huang Q."/>
            <person name="Gao D."/>
            <person name="Wang J."/>
            <person name="Lang Y."/>
            <person name="Liu T."/>
            <person name="Li B."/>
            <person name="Bai Z."/>
            <person name="Luis Goicoechea J."/>
            <person name="Liang C."/>
            <person name="Chen C."/>
            <person name="Zhang W."/>
            <person name="Sun S."/>
            <person name="Liao Y."/>
            <person name="Zhang X."/>
            <person name="Yang L."/>
            <person name="Song C."/>
            <person name="Wang M."/>
            <person name="Shi J."/>
            <person name="Liu G."/>
            <person name="Liu J."/>
            <person name="Zhou H."/>
            <person name="Zhou W."/>
            <person name="Yu Q."/>
            <person name="An N."/>
            <person name="Chen Y."/>
            <person name="Cai Q."/>
            <person name="Wang B."/>
            <person name="Liu B."/>
            <person name="Min J."/>
            <person name="Huang Y."/>
            <person name="Wu H."/>
            <person name="Li Z."/>
            <person name="Zhang Y."/>
            <person name="Yin Y."/>
            <person name="Song W."/>
            <person name="Jiang J."/>
            <person name="Jackson S.A."/>
            <person name="Wing R.A."/>
            <person name="Wang J."/>
            <person name="Chen M."/>
        </authorList>
    </citation>
    <scope>NUCLEOTIDE SEQUENCE [LARGE SCALE GENOMIC DNA]</scope>
    <source>
        <strain evidence="14">cv. IRGC 101232</strain>
    </source>
</reference>
<feature type="signal peptide" evidence="12">
    <location>
        <begin position="1"/>
        <end position="16"/>
    </location>
</feature>
<sequence length="256" mass="27278">MAGAVLALLLPALGGAGVLNQVGPAVTDGVPAPHAMAGDNLAAKAKLDLLTQTTTAVSSDDGGDSIAKKRNIHGVLNAVSWGILLPMGAIFARYLKTFRSADPAWFYLHVTCQLIGYGVGVSGWATGINLGNLSNGITYTLHRNIGITVFALATLQIFALFLRPKKEHKYRVYWNLYHHTVGYAVIILGITNIFKGMAILGVEQRWRTAYVAALCVLGFAAVILEAVAWGVVAKSRRAESKTFGDASNGHHLPRSV</sequence>
<dbReference type="OrthoDB" id="2419613at2759"/>
<dbReference type="Gene3D" id="1.20.120.1770">
    <property type="match status" value="1"/>
</dbReference>
<evidence type="ECO:0000256" key="12">
    <source>
        <dbReference type="SAM" id="SignalP"/>
    </source>
</evidence>
<feature type="domain" description="Cytochrome b561" evidence="13">
    <location>
        <begin position="41"/>
        <end position="233"/>
    </location>
</feature>
<dbReference type="PIRSF" id="PIRSF037471">
    <property type="entry name" value="UCP037471"/>
    <property type="match status" value="1"/>
</dbReference>
<dbReference type="GO" id="GO:0016020">
    <property type="term" value="C:membrane"/>
    <property type="evidence" value="ECO:0007669"/>
    <property type="project" value="UniProtKB-SubCell"/>
</dbReference>
<evidence type="ECO:0000256" key="4">
    <source>
        <dbReference type="ARBA" id="ARBA00022723"/>
    </source>
</evidence>
<keyword evidence="7 11" id="KW-1133">Transmembrane helix</keyword>
<dbReference type="CDD" id="cd08760">
    <property type="entry name" value="Cyt_b561_FRRS1_like"/>
    <property type="match status" value="1"/>
</dbReference>
<evidence type="ECO:0000256" key="5">
    <source>
        <dbReference type="ARBA" id="ARBA00022729"/>
    </source>
</evidence>
<evidence type="ECO:0000256" key="2">
    <source>
        <dbReference type="ARBA" id="ARBA00022448"/>
    </source>
</evidence>
<dbReference type="HOGENOM" id="CLU_036675_3_1_1"/>
<organism evidence="14">
    <name type="scientific">Oryza brachyantha</name>
    <name type="common">malo sina</name>
    <dbReference type="NCBI Taxonomy" id="4533"/>
    <lineage>
        <taxon>Eukaryota</taxon>
        <taxon>Viridiplantae</taxon>
        <taxon>Streptophyta</taxon>
        <taxon>Embryophyta</taxon>
        <taxon>Tracheophyta</taxon>
        <taxon>Spermatophyta</taxon>
        <taxon>Magnoliopsida</taxon>
        <taxon>Liliopsida</taxon>
        <taxon>Poales</taxon>
        <taxon>Poaceae</taxon>
        <taxon>BOP clade</taxon>
        <taxon>Oryzoideae</taxon>
        <taxon>Oryzeae</taxon>
        <taxon>Oryzinae</taxon>
        <taxon>Oryza</taxon>
    </lineage>
</organism>
<evidence type="ECO:0000256" key="3">
    <source>
        <dbReference type="ARBA" id="ARBA00022692"/>
    </source>
</evidence>
<feature type="binding site" description="axial binding residue" evidence="10">
    <location>
        <position position="178"/>
    </location>
    <ligand>
        <name>heme b</name>
        <dbReference type="ChEBI" id="CHEBI:60344"/>
        <label>1</label>
    </ligand>
    <ligandPart>
        <name>Fe</name>
        <dbReference type="ChEBI" id="CHEBI:18248"/>
    </ligandPart>
</feature>
<reference evidence="14" key="2">
    <citation type="submission" date="2013-04" db="UniProtKB">
        <authorList>
            <consortium name="EnsemblPlants"/>
        </authorList>
    </citation>
    <scope>IDENTIFICATION</scope>
</reference>
<feature type="transmembrane region" description="Helical" evidence="11">
    <location>
        <begin position="183"/>
        <end position="202"/>
    </location>
</feature>
<dbReference type="Gramene" id="OB09G21900.1">
    <property type="protein sequence ID" value="OB09G21900.1"/>
    <property type="gene ID" value="OB09G21900"/>
</dbReference>
<evidence type="ECO:0000313" key="15">
    <source>
        <dbReference type="Proteomes" id="UP000006038"/>
    </source>
</evidence>
<dbReference type="OMA" id="DKWINSY"/>
<comment type="function">
    <text evidence="9">May act as a catecholamine-responsive trans-membrane electron transporter.</text>
</comment>
<accession>J3MYW1</accession>
<dbReference type="GO" id="GO:0046872">
    <property type="term" value="F:metal ion binding"/>
    <property type="evidence" value="ECO:0007669"/>
    <property type="project" value="UniProtKB-KW"/>
</dbReference>
<dbReference type="Proteomes" id="UP000006038">
    <property type="component" value="Chromosome 9"/>
</dbReference>
<dbReference type="STRING" id="4533.J3MYW1"/>
<keyword evidence="3 11" id="KW-0812">Transmembrane</keyword>
<keyword evidence="10" id="KW-0408">Iron</keyword>
<dbReference type="FunFam" id="1.20.120.1770:FF:000007">
    <property type="entry name" value="Cytochrome b561 and DOMON domain-containing protein"/>
    <property type="match status" value="1"/>
</dbReference>
<feature type="binding site" description="axial binding residue" evidence="10">
    <location>
        <position position="109"/>
    </location>
    <ligand>
        <name>heme b</name>
        <dbReference type="ChEBI" id="CHEBI:60344"/>
        <label>1</label>
    </ligand>
    <ligandPart>
        <name>Fe</name>
        <dbReference type="ChEBI" id="CHEBI:18248"/>
    </ligandPart>
</feature>
<feature type="transmembrane region" description="Helical" evidence="11">
    <location>
        <begin position="72"/>
        <end position="92"/>
    </location>
</feature>
<keyword evidence="8 11" id="KW-0472">Membrane</keyword>
<feature type="transmembrane region" description="Helical" evidence="11">
    <location>
        <begin position="145"/>
        <end position="162"/>
    </location>
</feature>
<feature type="binding site" description="axial binding residue" evidence="10">
    <location>
        <position position="73"/>
    </location>
    <ligand>
        <name>heme b</name>
        <dbReference type="ChEBI" id="CHEBI:60344"/>
        <label>1</label>
    </ligand>
    <ligandPart>
        <name>Fe</name>
        <dbReference type="ChEBI" id="CHEBI:18248"/>
    </ligandPart>
</feature>
<dbReference type="AlphaFoldDB" id="J3MYW1"/>
<feature type="binding site" description="axial binding residue" evidence="10">
    <location>
        <position position="142"/>
    </location>
    <ligand>
        <name>heme b</name>
        <dbReference type="ChEBI" id="CHEBI:60344"/>
        <label>1</label>
    </ligand>
    <ligandPart>
        <name>Fe</name>
        <dbReference type="ChEBI" id="CHEBI:18248"/>
    </ligandPart>
</feature>
<evidence type="ECO:0000313" key="14">
    <source>
        <dbReference type="EnsemblPlants" id="OB09G21900.1"/>
    </source>
</evidence>
<feature type="transmembrane region" description="Helical" evidence="11">
    <location>
        <begin position="208"/>
        <end position="232"/>
    </location>
</feature>
<dbReference type="InterPro" id="IPR017214">
    <property type="entry name" value="UCP037471"/>
</dbReference>
<feature type="transmembrane region" description="Helical" evidence="11">
    <location>
        <begin position="104"/>
        <end position="125"/>
    </location>
</feature>
<keyword evidence="2" id="KW-0813">Transport</keyword>
<dbReference type="SMART" id="SM00665">
    <property type="entry name" value="B561"/>
    <property type="match status" value="1"/>
</dbReference>
<evidence type="ECO:0000256" key="11">
    <source>
        <dbReference type="SAM" id="Phobius"/>
    </source>
</evidence>
<feature type="chain" id="PRO_5003775369" description="Cytochrome b561 domain-containing protein" evidence="12">
    <location>
        <begin position="17"/>
        <end position="256"/>
    </location>
</feature>
<evidence type="ECO:0000256" key="1">
    <source>
        <dbReference type="ARBA" id="ARBA00004141"/>
    </source>
</evidence>
<keyword evidence="15" id="KW-1185">Reference proteome</keyword>
<comment type="subcellular location">
    <subcellularLocation>
        <location evidence="1">Membrane</location>
        <topology evidence="1">Multi-pass membrane protein</topology>
    </subcellularLocation>
</comment>
<proteinExistence type="predicted"/>